<evidence type="ECO:0000313" key="5">
    <source>
        <dbReference type="EMBL" id="EYF08506.1"/>
    </source>
</evidence>
<evidence type="ECO:0000256" key="1">
    <source>
        <dbReference type="ARBA" id="ARBA00022729"/>
    </source>
</evidence>
<dbReference type="InterPro" id="IPR028994">
    <property type="entry name" value="Integrin_alpha_N"/>
</dbReference>
<organism evidence="5 6">
    <name type="scientific">Chondromyces apiculatus DSM 436</name>
    <dbReference type="NCBI Taxonomy" id="1192034"/>
    <lineage>
        <taxon>Bacteria</taxon>
        <taxon>Pseudomonadati</taxon>
        <taxon>Myxococcota</taxon>
        <taxon>Polyangia</taxon>
        <taxon>Polyangiales</taxon>
        <taxon>Polyangiaceae</taxon>
        <taxon>Chondromyces</taxon>
    </lineage>
</organism>
<gene>
    <name evidence="5" type="ORF">CAP_4035</name>
</gene>
<dbReference type="eggNOG" id="COG3266">
    <property type="taxonomic scope" value="Bacteria"/>
</dbReference>
<reference evidence="5 6" key="1">
    <citation type="submission" date="2013-05" db="EMBL/GenBank/DDBJ databases">
        <title>Genome assembly of Chondromyces apiculatus DSM 436.</title>
        <authorList>
            <person name="Sharma G."/>
            <person name="Khatri I."/>
            <person name="Kaur C."/>
            <person name="Mayilraj S."/>
            <person name="Subramanian S."/>
        </authorList>
    </citation>
    <scope>NUCLEOTIDE SEQUENCE [LARGE SCALE GENOMIC DNA]</scope>
    <source>
        <strain evidence="5 6">DSM 436</strain>
    </source>
</reference>
<comment type="caution">
    <text evidence="5">The sequence shown here is derived from an EMBL/GenBank/DDBJ whole genome shotgun (WGS) entry which is preliminary data.</text>
</comment>
<feature type="compositionally biased region" description="Low complexity" evidence="4">
    <location>
        <begin position="182"/>
        <end position="203"/>
    </location>
</feature>
<dbReference type="PANTHER" id="PTHR36220:SF1">
    <property type="entry name" value="GAMMA TUBULIN COMPLEX COMPONENT C-TERMINAL DOMAIN-CONTAINING PROTEIN"/>
    <property type="match status" value="1"/>
</dbReference>
<dbReference type="Pfam" id="PF14312">
    <property type="entry name" value="FG-GAP_2"/>
    <property type="match status" value="2"/>
</dbReference>
<protein>
    <submittedName>
        <fullName evidence="5">PKD domain containing protein</fullName>
    </submittedName>
</protein>
<feature type="region of interest" description="Disordered" evidence="4">
    <location>
        <begin position="255"/>
        <end position="309"/>
    </location>
</feature>
<evidence type="ECO:0000313" key="6">
    <source>
        <dbReference type="Proteomes" id="UP000019678"/>
    </source>
</evidence>
<dbReference type="InterPro" id="IPR013519">
    <property type="entry name" value="Int_alpha_beta-p"/>
</dbReference>
<keyword evidence="2" id="KW-0677">Repeat</keyword>
<feature type="region of interest" description="Disordered" evidence="4">
    <location>
        <begin position="165"/>
        <end position="203"/>
    </location>
</feature>
<sequence>MYGDLYGAQVVLAGSRALVGAPGDDTIGNDNDNGTARILVLDSGYGWHSEAFLSASDGAAYDRFGTSLALSGDTALVGTPSDSVGGVNSGSVSVFTRSGSVWTEQGKLTASDGASYNNFGVALALSGDTLLVGADGGGPGSLRSGAVYVLVQSGGTWTEQAKLTATRSGRGSTGIRARPGLRARAGSASTASAATRRAAGATTTTVRRAALREAPPWTGPAGHVPWGRSAATLPDPATSRRCARAWISRAPRTRWPRRAPPAARRMERATWPRAATVRARPAPRMPRSRRAPPAAPPRARATRPRAATA</sequence>
<dbReference type="AlphaFoldDB" id="A0A017TIS1"/>
<feature type="region of interest" description="Disordered" evidence="4">
    <location>
        <begin position="215"/>
        <end position="237"/>
    </location>
</feature>
<dbReference type="PROSITE" id="PS51470">
    <property type="entry name" value="FG_GAP"/>
    <property type="match status" value="1"/>
</dbReference>
<proteinExistence type="predicted"/>
<dbReference type="Proteomes" id="UP000019678">
    <property type="component" value="Unassembled WGS sequence"/>
</dbReference>
<dbReference type="PANTHER" id="PTHR36220">
    <property type="entry name" value="UNNAMED PRODUCT"/>
    <property type="match status" value="1"/>
</dbReference>
<evidence type="ECO:0000256" key="2">
    <source>
        <dbReference type="ARBA" id="ARBA00022737"/>
    </source>
</evidence>
<evidence type="ECO:0000256" key="3">
    <source>
        <dbReference type="ARBA" id="ARBA00023180"/>
    </source>
</evidence>
<name>A0A017TIS1_9BACT</name>
<dbReference type="InterPro" id="IPR013517">
    <property type="entry name" value="FG-GAP"/>
</dbReference>
<dbReference type="EMBL" id="ASRX01000003">
    <property type="protein sequence ID" value="EYF08506.1"/>
    <property type="molecule type" value="Genomic_DNA"/>
</dbReference>
<evidence type="ECO:0000256" key="4">
    <source>
        <dbReference type="SAM" id="MobiDB-lite"/>
    </source>
</evidence>
<feature type="compositionally biased region" description="Low complexity" evidence="4">
    <location>
        <begin position="271"/>
        <end position="282"/>
    </location>
</feature>
<keyword evidence="1" id="KW-0732">Signal</keyword>
<keyword evidence="3" id="KW-0325">Glycoprotein</keyword>
<dbReference type="STRING" id="1192034.CAP_4035"/>
<dbReference type="Gene3D" id="2.130.10.130">
    <property type="entry name" value="Integrin alpha, N-terminal"/>
    <property type="match status" value="1"/>
</dbReference>
<accession>A0A017TIS1</accession>
<keyword evidence="6" id="KW-1185">Reference proteome</keyword>